<dbReference type="Proteomes" id="UP000254069">
    <property type="component" value="Unassembled WGS sequence"/>
</dbReference>
<keyword evidence="2 4" id="KW-0238">DNA-binding</keyword>
<dbReference type="PANTHER" id="PTHR47506:SF6">
    <property type="entry name" value="HTH-TYPE TRANSCRIPTIONAL REPRESSOR NEMR"/>
    <property type="match status" value="1"/>
</dbReference>
<dbReference type="InterPro" id="IPR036271">
    <property type="entry name" value="Tet_transcr_reg_TetR-rel_C_sf"/>
</dbReference>
<dbReference type="PRINTS" id="PR00455">
    <property type="entry name" value="HTHTETR"/>
</dbReference>
<dbReference type="InterPro" id="IPR001647">
    <property type="entry name" value="HTH_TetR"/>
</dbReference>
<evidence type="ECO:0000313" key="7">
    <source>
        <dbReference type="Proteomes" id="UP000254069"/>
    </source>
</evidence>
<evidence type="ECO:0000259" key="5">
    <source>
        <dbReference type="PROSITE" id="PS50977"/>
    </source>
</evidence>
<evidence type="ECO:0000256" key="1">
    <source>
        <dbReference type="ARBA" id="ARBA00023015"/>
    </source>
</evidence>
<proteinExistence type="predicted"/>
<dbReference type="InterPro" id="IPR009057">
    <property type="entry name" value="Homeodomain-like_sf"/>
</dbReference>
<keyword evidence="1" id="KW-0805">Transcription regulation</keyword>
<name>A0A380AEC6_9GAMM</name>
<evidence type="ECO:0000256" key="4">
    <source>
        <dbReference type="PROSITE-ProRule" id="PRU00335"/>
    </source>
</evidence>
<evidence type="ECO:0000256" key="3">
    <source>
        <dbReference type="ARBA" id="ARBA00023163"/>
    </source>
</evidence>
<evidence type="ECO:0000256" key="2">
    <source>
        <dbReference type="ARBA" id="ARBA00023125"/>
    </source>
</evidence>
<evidence type="ECO:0000313" key="6">
    <source>
        <dbReference type="EMBL" id="SUI79222.1"/>
    </source>
</evidence>
<dbReference type="SUPFAM" id="SSF48498">
    <property type="entry name" value="Tetracyclin repressor-like, C-terminal domain"/>
    <property type="match status" value="1"/>
</dbReference>
<dbReference type="EMBL" id="UGYO01000001">
    <property type="protein sequence ID" value="SUI79222.1"/>
    <property type="molecule type" value="Genomic_DNA"/>
</dbReference>
<reference evidence="6 7" key="1">
    <citation type="submission" date="2018-06" db="EMBL/GenBank/DDBJ databases">
        <authorList>
            <consortium name="Pathogen Informatics"/>
            <person name="Doyle S."/>
        </authorList>
    </citation>
    <scope>NUCLEOTIDE SEQUENCE [LARGE SCALE GENOMIC DNA]</scope>
    <source>
        <strain evidence="6 7">NCTC10738</strain>
    </source>
</reference>
<keyword evidence="7" id="KW-1185">Reference proteome</keyword>
<dbReference type="AlphaFoldDB" id="A0A380AEC6"/>
<dbReference type="GO" id="GO:0003677">
    <property type="term" value="F:DNA binding"/>
    <property type="evidence" value="ECO:0007669"/>
    <property type="project" value="UniProtKB-UniRule"/>
</dbReference>
<dbReference type="Pfam" id="PF16925">
    <property type="entry name" value="TetR_C_13"/>
    <property type="match status" value="1"/>
</dbReference>
<gene>
    <name evidence="6" type="primary">nemR_2</name>
    <name evidence="6" type="ORF">NCTC10738_02727</name>
</gene>
<dbReference type="InterPro" id="IPR011075">
    <property type="entry name" value="TetR_C"/>
</dbReference>
<protein>
    <submittedName>
        <fullName evidence="6">HTH-type transcriptional repressor nemR</fullName>
    </submittedName>
</protein>
<accession>A0A380AEC6</accession>
<dbReference type="SUPFAM" id="SSF46689">
    <property type="entry name" value="Homeodomain-like"/>
    <property type="match status" value="1"/>
</dbReference>
<dbReference type="Gene3D" id="1.10.357.10">
    <property type="entry name" value="Tetracycline Repressor, domain 2"/>
    <property type="match status" value="1"/>
</dbReference>
<organism evidence="6 7">
    <name type="scientific">Shewanella algae</name>
    <dbReference type="NCBI Taxonomy" id="38313"/>
    <lineage>
        <taxon>Bacteria</taxon>
        <taxon>Pseudomonadati</taxon>
        <taxon>Pseudomonadota</taxon>
        <taxon>Gammaproteobacteria</taxon>
        <taxon>Alteromonadales</taxon>
        <taxon>Shewanellaceae</taxon>
        <taxon>Shewanella</taxon>
    </lineage>
</organism>
<feature type="domain" description="HTH tetR-type" evidence="5">
    <location>
        <begin position="13"/>
        <end position="73"/>
    </location>
</feature>
<sequence>MVVILAAMNTQTQSTRQHILDTGYQLVVTKGFSNVGLSQLLQHAKVPKGSFYHYFKSKEQFGEALIKDYFNDYQDKLQALLGHERTPALQRLQSYWQLWLDCDADVCGAQKCLVVKLSAEVADLSEPMRMALLQGAKRIIATIAECIEAGNRDGSVKVGNSDQTAQLLYNLWLGASLMSKLTQDKNALNLAMQTTDNILAGRLDNSGQ</sequence>
<dbReference type="Pfam" id="PF00440">
    <property type="entry name" value="TetR_N"/>
    <property type="match status" value="1"/>
</dbReference>
<dbReference type="PANTHER" id="PTHR47506">
    <property type="entry name" value="TRANSCRIPTIONAL REGULATORY PROTEIN"/>
    <property type="match status" value="1"/>
</dbReference>
<feature type="DNA-binding region" description="H-T-H motif" evidence="4">
    <location>
        <begin position="36"/>
        <end position="55"/>
    </location>
</feature>
<keyword evidence="3" id="KW-0804">Transcription</keyword>
<dbReference type="PROSITE" id="PS50977">
    <property type="entry name" value="HTH_TETR_2"/>
    <property type="match status" value="1"/>
</dbReference>